<evidence type="ECO:0000313" key="1">
    <source>
        <dbReference type="EMBL" id="KKN53743.1"/>
    </source>
</evidence>
<name>A0A0F9UJF0_9ZZZZ</name>
<protein>
    <submittedName>
        <fullName evidence="1">Uncharacterized protein</fullName>
    </submittedName>
</protein>
<dbReference type="EMBL" id="LAZR01000957">
    <property type="protein sequence ID" value="KKN53743.1"/>
    <property type="molecule type" value="Genomic_DNA"/>
</dbReference>
<reference evidence="1" key="1">
    <citation type="journal article" date="2015" name="Nature">
        <title>Complex archaea that bridge the gap between prokaryotes and eukaryotes.</title>
        <authorList>
            <person name="Spang A."/>
            <person name="Saw J.H."/>
            <person name="Jorgensen S.L."/>
            <person name="Zaremba-Niedzwiedzka K."/>
            <person name="Martijn J."/>
            <person name="Lind A.E."/>
            <person name="van Eijk R."/>
            <person name="Schleper C."/>
            <person name="Guy L."/>
            <person name="Ettema T.J."/>
        </authorList>
    </citation>
    <scope>NUCLEOTIDE SEQUENCE</scope>
</reference>
<proteinExistence type="predicted"/>
<dbReference type="AlphaFoldDB" id="A0A0F9UJF0"/>
<comment type="caution">
    <text evidence="1">The sequence shown here is derived from an EMBL/GenBank/DDBJ whole genome shotgun (WGS) entry which is preliminary data.</text>
</comment>
<organism evidence="1">
    <name type="scientific">marine sediment metagenome</name>
    <dbReference type="NCBI Taxonomy" id="412755"/>
    <lineage>
        <taxon>unclassified sequences</taxon>
        <taxon>metagenomes</taxon>
        <taxon>ecological metagenomes</taxon>
    </lineage>
</organism>
<gene>
    <name evidence="1" type="ORF">LCGC14_0599070</name>
</gene>
<sequence length="115" mass="12514">MPVMENPDDKCSKKTNLSSARDKLVRSRYNARRIKAHICINYLSEGIVPHGLLQSLSLRLVISKGAPVRDAGFDISAKNRPLIEAEAIAADGSKCHLTAPMATTAGCGVVRENRR</sequence>
<accession>A0A0F9UJF0</accession>